<comment type="subcellular location">
    <subcellularLocation>
        <location evidence="1">Cell outer membrane</location>
    </subcellularLocation>
</comment>
<dbReference type="RefSeq" id="WP_210221602.1">
    <property type="nucleotide sequence ID" value="NZ_CP072801.1"/>
</dbReference>
<dbReference type="InterPro" id="IPR050330">
    <property type="entry name" value="Bact_OuterMem_StrucFunc"/>
</dbReference>
<dbReference type="PANTHER" id="PTHR30329:SF21">
    <property type="entry name" value="LIPOPROTEIN YIAD-RELATED"/>
    <property type="match status" value="1"/>
</dbReference>
<dbReference type="PROSITE" id="PS01068">
    <property type="entry name" value="OMPA_1"/>
    <property type="match status" value="1"/>
</dbReference>
<feature type="chain" id="PRO_5046366229" evidence="6">
    <location>
        <begin position="26"/>
        <end position="202"/>
    </location>
</feature>
<keyword evidence="9" id="KW-1185">Reference proteome</keyword>
<dbReference type="PANTHER" id="PTHR30329">
    <property type="entry name" value="STATOR ELEMENT OF FLAGELLAR MOTOR COMPLEX"/>
    <property type="match status" value="1"/>
</dbReference>
<evidence type="ECO:0000313" key="9">
    <source>
        <dbReference type="Proteomes" id="UP000672039"/>
    </source>
</evidence>
<keyword evidence="6" id="KW-0732">Signal</keyword>
<feature type="region of interest" description="Disordered" evidence="5">
    <location>
        <begin position="54"/>
        <end position="87"/>
    </location>
</feature>
<reference evidence="8 9" key="1">
    <citation type="submission" date="2021-04" db="EMBL/GenBank/DDBJ databases">
        <title>Genomics, taxonomy and metabolism of representatives of sulfur bacteria of the genus Thiothrix: Thiothrix fructosivorans QT, Thiothrix unzii A1T and three new species, Thiothrix subterranea sp. nov., Thiothrix litoralis sp. nov. and 'Candidatus Thiothrix anitrata' sp. nov.</title>
        <authorList>
            <person name="Ravin N.V."/>
            <person name="Smolyakov D."/>
            <person name="Rudenko T.S."/>
            <person name="Mardanov A.V."/>
            <person name="Beletsky A.V."/>
            <person name="Markov N.D."/>
            <person name="Fomenkov A.I."/>
            <person name="Roberts R.J."/>
            <person name="Karnachuk O.V."/>
            <person name="Novikov A."/>
            <person name="Grabovich M.Y."/>
        </authorList>
    </citation>
    <scope>NUCLEOTIDE SEQUENCE [LARGE SCALE GENOMIC DNA]</scope>
    <source>
        <strain evidence="8 9">AS</strain>
    </source>
</reference>
<evidence type="ECO:0000256" key="3">
    <source>
        <dbReference type="ARBA" id="ARBA00023237"/>
    </source>
</evidence>
<dbReference type="InterPro" id="IPR036737">
    <property type="entry name" value="OmpA-like_sf"/>
</dbReference>
<feature type="signal peptide" evidence="6">
    <location>
        <begin position="1"/>
        <end position="25"/>
    </location>
</feature>
<sequence>MTLKKMTSISIAAMMAATMATSAYAEDGKYVQNGSGEPVKNSVEGTCVRAQYGSMPEGCEAPPPPPPPPPPPAPAPAPRPAPAPAPIQRMTLSSDANFDFDKAILKPAGKANLNQFLSSLAGAKVSGISVVGHTDSIGSDAYNQTLSEKRAVAVADYLVGKGVPAAAIKASGKGESQPVADNGTKAGRAANRRTEVTASGTR</sequence>
<evidence type="ECO:0000256" key="2">
    <source>
        <dbReference type="ARBA" id="ARBA00023136"/>
    </source>
</evidence>
<evidence type="ECO:0000313" key="8">
    <source>
        <dbReference type="EMBL" id="QTR45176.1"/>
    </source>
</evidence>
<accession>A0ABX7WN30</accession>
<keyword evidence="2 4" id="KW-0472">Membrane</keyword>
<feature type="compositionally biased region" description="Pro residues" evidence="5">
    <location>
        <begin position="61"/>
        <end position="85"/>
    </location>
</feature>
<evidence type="ECO:0000259" key="7">
    <source>
        <dbReference type="PROSITE" id="PS51123"/>
    </source>
</evidence>
<dbReference type="InterPro" id="IPR006665">
    <property type="entry name" value="OmpA-like"/>
</dbReference>
<dbReference type="InterPro" id="IPR006690">
    <property type="entry name" value="OMPA-like_CS"/>
</dbReference>
<dbReference type="Gene3D" id="3.30.1330.60">
    <property type="entry name" value="OmpA-like domain"/>
    <property type="match status" value="1"/>
</dbReference>
<dbReference type="SUPFAM" id="SSF103088">
    <property type="entry name" value="OmpA-like"/>
    <property type="match status" value="1"/>
</dbReference>
<keyword evidence="3" id="KW-0998">Cell outer membrane</keyword>
<dbReference type="PRINTS" id="PR01021">
    <property type="entry name" value="OMPADOMAIN"/>
</dbReference>
<dbReference type="InterPro" id="IPR006664">
    <property type="entry name" value="OMP_bac"/>
</dbReference>
<gene>
    <name evidence="8" type="ORF">J9253_14345</name>
</gene>
<feature type="region of interest" description="Disordered" evidence="5">
    <location>
        <begin position="169"/>
        <end position="202"/>
    </location>
</feature>
<evidence type="ECO:0000256" key="5">
    <source>
        <dbReference type="SAM" id="MobiDB-lite"/>
    </source>
</evidence>
<dbReference type="PROSITE" id="PS51123">
    <property type="entry name" value="OMPA_2"/>
    <property type="match status" value="1"/>
</dbReference>
<organism evidence="8 9">
    <name type="scientific">Thiothrix litoralis</name>
    <dbReference type="NCBI Taxonomy" id="2891210"/>
    <lineage>
        <taxon>Bacteria</taxon>
        <taxon>Pseudomonadati</taxon>
        <taxon>Pseudomonadota</taxon>
        <taxon>Gammaproteobacteria</taxon>
        <taxon>Thiotrichales</taxon>
        <taxon>Thiotrichaceae</taxon>
        <taxon>Thiothrix</taxon>
    </lineage>
</organism>
<dbReference type="Pfam" id="PF00691">
    <property type="entry name" value="OmpA"/>
    <property type="match status" value="1"/>
</dbReference>
<proteinExistence type="predicted"/>
<feature type="domain" description="OmpA-like" evidence="7">
    <location>
        <begin position="85"/>
        <end position="202"/>
    </location>
</feature>
<dbReference type="CDD" id="cd07185">
    <property type="entry name" value="OmpA_C-like"/>
    <property type="match status" value="1"/>
</dbReference>
<evidence type="ECO:0000256" key="4">
    <source>
        <dbReference type="PROSITE-ProRule" id="PRU00473"/>
    </source>
</evidence>
<dbReference type="Proteomes" id="UP000672039">
    <property type="component" value="Chromosome"/>
</dbReference>
<protein>
    <submittedName>
        <fullName evidence="8">OmpA family protein</fullName>
    </submittedName>
</protein>
<name>A0ABX7WN30_9GAMM</name>
<evidence type="ECO:0000256" key="1">
    <source>
        <dbReference type="ARBA" id="ARBA00004442"/>
    </source>
</evidence>
<dbReference type="EMBL" id="CP072801">
    <property type="protein sequence ID" value="QTR45176.1"/>
    <property type="molecule type" value="Genomic_DNA"/>
</dbReference>
<evidence type="ECO:0000256" key="6">
    <source>
        <dbReference type="SAM" id="SignalP"/>
    </source>
</evidence>